<dbReference type="SUPFAM" id="SSF51445">
    <property type="entry name" value="(Trans)glycosidases"/>
    <property type="match status" value="1"/>
</dbReference>
<evidence type="ECO:0000256" key="2">
    <source>
        <dbReference type="ARBA" id="ARBA00009809"/>
    </source>
</evidence>
<organism evidence="10 11">
    <name type="scientific">Armillaria luteobubalina</name>
    <dbReference type="NCBI Taxonomy" id="153913"/>
    <lineage>
        <taxon>Eukaryota</taxon>
        <taxon>Fungi</taxon>
        <taxon>Dikarya</taxon>
        <taxon>Basidiomycota</taxon>
        <taxon>Agaricomycotina</taxon>
        <taxon>Agaricomycetes</taxon>
        <taxon>Agaricomycetidae</taxon>
        <taxon>Agaricales</taxon>
        <taxon>Marasmiineae</taxon>
        <taxon>Physalacriaceae</taxon>
        <taxon>Armillaria</taxon>
    </lineage>
</organism>
<dbReference type="PANTHER" id="PTHR23421">
    <property type="entry name" value="BETA-GALACTOSIDASE RELATED"/>
    <property type="match status" value="1"/>
</dbReference>
<dbReference type="Pfam" id="PF13363">
    <property type="entry name" value="BetaGal_dom3"/>
    <property type="match status" value="1"/>
</dbReference>
<sequence>MYFLKDPRTFITDDLALQSPLISTPSYWMTTSHDLLWRVPPFSFASTRTVVRRAGEIQGKFEVYDVSSPAEEKVRHLDSTEWHWGLSAPNAKEVRFSDHNNLTAFYEVAKQVGILVIVRPGPYVNAETAGGGIPAKLGYLKSSIEQFSQATAPYQYPDGPIIAIQSENEYFTSQSLGIPGLSEHMQEIEDTYRANGLTKIPTIHNDKNAGAQYSEPGLGKIRLGWKGERHSYPLGFDCDKPEVWTELSTQHDANHQRLNPAEPLALFEWQGGAFDYWSGPNYDNCYKLINEQFANVYYKNNYAAGTAIKNLYMTYATVPYAYATIKTSTGINLSWAIREDRTLTPKIDELKLQSYFLHASPDYLLAGRIGNGSVGSGTAYSDSADVYTTHLHSPSSEANLYFVRQLTNNKTTDTNFTLRVNTTIGNEMVIPRAQNITLAGRECKIIVTNYPFGSSTLIYSTAEVMTWATFDGVDTIILYALEGQYVEIALQAGSAQTNLKVIHKGSSSISAKSSGNIITVSGSPSGISVLTIGSVRLIIADKKTAGGFWVSHFSLGYGHDHYDASPNVPSVFVRGPYLVRSVSYHGSTLNLVGDLNSTTTIDVFGSSVYTSLTWNGQRIAVEESDIGSLRSVVSFPNHFNDVDIPIMKEVQWRCADSLPELALDFNDSTWVVANKTSTKRPQQPTAGKYVLYSSEYGFHAGQWVWRGHFSGNASGVALDIQGGFSFGYSVFLNGHFLGSGQGSSHSQDGVDILSPTYNFTVNQLVDDDNILTIIHDSTGMNQDYNIDDEFKTPRGIRGYRLYSNDGSDFKEWRVAGNVGGELAPDYVRGPYNEGGWWFERAGAHLPGYDASSWTKSCTPYDGISEAGVAVYRTTFDLDIPRTADIPLAFDFELDNINPYRLLIYVDGWQFGRFLSSLGPQVSYPIPEGILNHHGTNVVLISLWALNSTGARLSKLDLNKRVTLSSSKAATVNIVNAPGWDELRGSQGVMAASSTKAM</sequence>
<dbReference type="InterPro" id="IPR025972">
    <property type="entry name" value="BetaGal_dom3"/>
</dbReference>
<evidence type="ECO:0000313" key="10">
    <source>
        <dbReference type="EMBL" id="KAK0494101.1"/>
    </source>
</evidence>
<dbReference type="Pfam" id="PF10435">
    <property type="entry name" value="BetaGal_dom2"/>
    <property type="match status" value="1"/>
</dbReference>
<dbReference type="InterPro" id="IPR001944">
    <property type="entry name" value="Glycoside_Hdrlase_35"/>
</dbReference>
<keyword evidence="5" id="KW-0378">Hydrolase</keyword>
<dbReference type="SUPFAM" id="SSF51011">
    <property type="entry name" value="Glycosyl hydrolase domain"/>
    <property type="match status" value="1"/>
</dbReference>
<dbReference type="SMART" id="SM01029">
    <property type="entry name" value="BetaGal_dom2"/>
    <property type="match status" value="1"/>
</dbReference>
<gene>
    <name evidence="10" type="ORF">EDD18DRAFT_1356048</name>
</gene>
<dbReference type="SUPFAM" id="SSF49785">
    <property type="entry name" value="Galactose-binding domain-like"/>
    <property type="match status" value="2"/>
</dbReference>
<name>A0AA39Q0Z1_9AGAR</name>
<dbReference type="InterPro" id="IPR025300">
    <property type="entry name" value="BetaGal_jelly_roll_dom"/>
</dbReference>
<evidence type="ECO:0000259" key="9">
    <source>
        <dbReference type="SMART" id="SM01029"/>
    </source>
</evidence>
<dbReference type="InterPro" id="IPR037110">
    <property type="entry name" value="Betagal_dom2_sf"/>
</dbReference>
<dbReference type="SUPFAM" id="SSF117100">
    <property type="entry name" value="Beta-galactosidase LacA, domain 3"/>
    <property type="match status" value="1"/>
</dbReference>
<dbReference type="InterPro" id="IPR031330">
    <property type="entry name" value="Gly_Hdrlase_35_cat"/>
</dbReference>
<keyword evidence="11" id="KW-1185">Reference proteome</keyword>
<feature type="domain" description="Beta-galactosidase" evidence="9">
    <location>
        <begin position="362"/>
        <end position="548"/>
    </location>
</feature>
<dbReference type="AlphaFoldDB" id="A0AA39Q0Z1"/>
<keyword evidence="7" id="KW-0326">Glycosidase</keyword>
<accession>A0AA39Q0Z1</accession>
<dbReference type="InterPro" id="IPR018954">
    <property type="entry name" value="Betagal_dom2"/>
</dbReference>
<dbReference type="Gene3D" id="2.60.120.260">
    <property type="entry name" value="Galactose-binding domain-like"/>
    <property type="match status" value="2"/>
</dbReference>
<dbReference type="EMBL" id="JAUEPU010000022">
    <property type="protein sequence ID" value="KAK0494101.1"/>
    <property type="molecule type" value="Genomic_DNA"/>
</dbReference>
<evidence type="ECO:0000313" key="11">
    <source>
        <dbReference type="Proteomes" id="UP001175228"/>
    </source>
</evidence>
<evidence type="ECO:0000256" key="8">
    <source>
        <dbReference type="RuleBase" id="RU003679"/>
    </source>
</evidence>
<dbReference type="Pfam" id="PF01301">
    <property type="entry name" value="Glyco_hydro_35"/>
    <property type="match status" value="1"/>
</dbReference>
<dbReference type="EC" id="3.2.1.23" evidence="3"/>
<comment type="catalytic activity">
    <reaction evidence="1">
        <text>Hydrolysis of terminal non-reducing beta-D-galactose residues in beta-D-galactosides.</text>
        <dbReference type="EC" id="3.2.1.23"/>
    </reaction>
</comment>
<proteinExistence type="inferred from homology"/>
<dbReference type="GO" id="GO:0004565">
    <property type="term" value="F:beta-galactosidase activity"/>
    <property type="evidence" value="ECO:0007669"/>
    <property type="project" value="UniProtKB-EC"/>
</dbReference>
<dbReference type="InterPro" id="IPR017853">
    <property type="entry name" value="GH"/>
</dbReference>
<dbReference type="InterPro" id="IPR008979">
    <property type="entry name" value="Galactose-bd-like_sf"/>
</dbReference>
<dbReference type="Proteomes" id="UP001175228">
    <property type="component" value="Unassembled WGS sequence"/>
</dbReference>
<keyword evidence="4" id="KW-0732">Signal</keyword>
<keyword evidence="6" id="KW-0325">Glycoprotein</keyword>
<dbReference type="Pfam" id="PF13364">
    <property type="entry name" value="BetaGal_ABD2"/>
    <property type="match status" value="2"/>
</dbReference>
<evidence type="ECO:0000256" key="1">
    <source>
        <dbReference type="ARBA" id="ARBA00001412"/>
    </source>
</evidence>
<dbReference type="Gene3D" id="2.60.390.10">
    <property type="entry name" value="Beta-galactosidase, domain 3"/>
    <property type="match status" value="1"/>
</dbReference>
<dbReference type="Gene3D" id="2.102.20.10">
    <property type="entry name" value="Beta-galactosidase, domain 2"/>
    <property type="match status" value="1"/>
</dbReference>
<comment type="similarity">
    <text evidence="2 8">Belongs to the glycosyl hydrolase 35 family.</text>
</comment>
<comment type="caution">
    <text evidence="10">The sequence shown here is derived from an EMBL/GenBank/DDBJ whole genome shotgun (WGS) entry which is preliminary data.</text>
</comment>
<evidence type="ECO:0000256" key="4">
    <source>
        <dbReference type="ARBA" id="ARBA00022729"/>
    </source>
</evidence>
<reference evidence="10" key="1">
    <citation type="submission" date="2023-06" db="EMBL/GenBank/DDBJ databases">
        <authorList>
            <consortium name="Lawrence Berkeley National Laboratory"/>
            <person name="Ahrendt S."/>
            <person name="Sahu N."/>
            <person name="Indic B."/>
            <person name="Wong-Bajracharya J."/>
            <person name="Merenyi Z."/>
            <person name="Ke H.-M."/>
            <person name="Monk M."/>
            <person name="Kocsube S."/>
            <person name="Drula E."/>
            <person name="Lipzen A."/>
            <person name="Balint B."/>
            <person name="Henrissat B."/>
            <person name="Andreopoulos B."/>
            <person name="Martin F.M."/>
            <person name="Harder C.B."/>
            <person name="Rigling D."/>
            <person name="Ford K.L."/>
            <person name="Foster G.D."/>
            <person name="Pangilinan J."/>
            <person name="Papanicolaou A."/>
            <person name="Barry K."/>
            <person name="LaButti K."/>
            <person name="Viragh M."/>
            <person name="Koriabine M."/>
            <person name="Yan M."/>
            <person name="Riley R."/>
            <person name="Champramary S."/>
            <person name="Plett K.L."/>
            <person name="Tsai I.J."/>
            <person name="Slot J."/>
            <person name="Sipos G."/>
            <person name="Plett J."/>
            <person name="Nagy L.G."/>
            <person name="Grigoriev I.V."/>
        </authorList>
    </citation>
    <scope>NUCLEOTIDE SEQUENCE</scope>
    <source>
        <strain evidence="10">HWK02</strain>
    </source>
</reference>
<dbReference type="InterPro" id="IPR036833">
    <property type="entry name" value="BetaGal_dom3_sf"/>
</dbReference>
<evidence type="ECO:0000256" key="7">
    <source>
        <dbReference type="ARBA" id="ARBA00023295"/>
    </source>
</evidence>
<dbReference type="Gene3D" id="3.20.20.80">
    <property type="entry name" value="Glycosidases"/>
    <property type="match status" value="1"/>
</dbReference>
<protein>
    <recommendedName>
        <fullName evidence="3">beta-galactosidase</fullName>
        <ecNumber evidence="3">3.2.1.23</ecNumber>
    </recommendedName>
</protein>
<evidence type="ECO:0000256" key="5">
    <source>
        <dbReference type="ARBA" id="ARBA00022801"/>
    </source>
</evidence>
<dbReference type="GO" id="GO:0005975">
    <property type="term" value="P:carbohydrate metabolic process"/>
    <property type="evidence" value="ECO:0007669"/>
    <property type="project" value="InterPro"/>
</dbReference>
<evidence type="ECO:0000256" key="6">
    <source>
        <dbReference type="ARBA" id="ARBA00023180"/>
    </source>
</evidence>
<evidence type="ECO:0000256" key="3">
    <source>
        <dbReference type="ARBA" id="ARBA00012756"/>
    </source>
</evidence>